<dbReference type="SUPFAM" id="SSF52540">
    <property type="entry name" value="P-loop containing nucleoside triphosphate hydrolases"/>
    <property type="match status" value="1"/>
</dbReference>
<evidence type="ECO:0000256" key="3">
    <source>
        <dbReference type="SAM" id="MobiDB-lite"/>
    </source>
</evidence>
<comment type="similarity">
    <text evidence="1">Belongs to the small GTPase superfamily. Rab family.</text>
</comment>
<sequence>MSEEELAKDLASTLGNTSIVALPDDDSDEGETDQTLKLVVLGDGTTGKTSFCTRFAQKNFNSKYNQIWDIGGQSISAPMLQNYLFGAHAILFVYDVSNSESFEDVNEWVAKVKGIMKECEKLPHFALIGNKTDLEHRRCVRIEKHNKFAKDLDMTAFYVSAKTGDTVDLCFRSIAASIMGIILTKTELESDISIIKAPVTVTEGEDSASKLTSAPAPPPSAGAKEATQQGEDVKRVTESNRQSSVCSIQ</sequence>
<dbReference type="Pfam" id="PF00071">
    <property type="entry name" value="Ras"/>
    <property type="match status" value="2"/>
</dbReference>
<dbReference type="SMART" id="SM00173">
    <property type="entry name" value="RAS"/>
    <property type="match status" value="1"/>
</dbReference>
<protein>
    <submittedName>
        <fullName evidence="5">Ras-related protein Rab-28</fullName>
    </submittedName>
</protein>
<dbReference type="PANTHER" id="PTHR47978">
    <property type="match status" value="1"/>
</dbReference>
<evidence type="ECO:0000256" key="1">
    <source>
        <dbReference type="ARBA" id="ARBA00006270"/>
    </source>
</evidence>
<dbReference type="GO" id="GO:0003924">
    <property type="term" value="F:GTPase activity"/>
    <property type="evidence" value="ECO:0007669"/>
    <property type="project" value="InterPro"/>
</dbReference>
<dbReference type="Proteomes" id="UP000492821">
    <property type="component" value="Unassembled WGS sequence"/>
</dbReference>
<keyword evidence="4" id="KW-1185">Reference proteome</keyword>
<name>A0A7E4W770_PANRE</name>
<proteinExistence type="inferred from homology"/>
<dbReference type="InterPro" id="IPR027417">
    <property type="entry name" value="P-loop_NTPase"/>
</dbReference>
<dbReference type="WBParaSite" id="Pan_g6902.t1">
    <property type="protein sequence ID" value="Pan_g6902.t1"/>
    <property type="gene ID" value="Pan_g6902"/>
</dbReference>
<dbReference type="InterPro" id="IPR001806">
    <property type="entry name" value="Small_GTPase"/>
</dbReference>
<dbReference type="SMART" id="SM00175">
    <property type="entry name" value="RAB"/>
    <property type="match status" value="1"/>
</dbReference>
<dbReference type="PROSITE" id="PS51419">
    <property type="entry name" value="RAB"/>
    <property type="match status" value="1"/>
</dbReference>
<feature type="compositionally biased region" description="Polar residues" evidence="3">
    <location>
        <begin position="239"/>
        <end position="249"/>
    </location>
</feature>
<feature type="region of interest" description="Disordered" evidence="3">
    <location>
        <begin position="205"/>
        <end position="249"/>
    </location>
</feature>
<keyword evidence="2" id="KW-0547">Nucleotide-binding</keyword>
<dbReference type="AlphaFoldDB" id="A0A7E4W770"/>
<accession>A0A7E4W770</accession>
<reference evidence="4" key="1">
    <citation type="journal article" date="2013" name="Genetics">
        <title>The draft genome and transcriptome of Panagrellus redivivus are shaped by the harsh demands of a free-living lifestyle.</title>
        <authorList>
            <person name="Srinivasan J."/>
            <person name="Dillman A.R."/>
            <person name="Macchietto M.G."/>
            <person name="Heikkinen L."/>
            <person name="Lakso M."/>
            <person name="Fracchia K.M."/>
            <person name="Antoshechkin I."/>
            <person name="Mortazavi A."/>
            <person name="Wong G."/>
            <person name="Sternberg P.W."/>
        </authorList>
    </citation>
    <scope>NUCLEOTIDE SEQUENCE [LARGE SCALE GENOMIC DNA]</scope>
    <source>
        <strain evidence="4">MT8872</strain>
    </source>
</reference>
<organism evidence="4 5">
    <name type="scientific">Panagrellus redivivus</name>
    <name type="common">Microworm</name>
    <dbReference type="NCBI Taxonomy" id="6233"/>
    <lineage>
        <taxon>Eukaryota</taxon>
        <taxon>Metazoa</taxon>
        <taxon>Ecdysozoa</taxon>
        <taxon>Nematoda</taxon>
        <taxon>Chromadorea</taxon>
        <taxon>Rhabditida</taxon>
        <taxon>Tylenchina</taxon>
        <taxon>Panagrolaimomorpha</taxon>
        <taxon>Panagrolaimoidea</taxon>
        <taxon>Panagrolaimidae</taxon>
        <taxon>Panagrellus</taxon>
    </lineage>
</organism>
<evidence type="ECO:0000313" key="4">
    <source>
        <dbReference type="Proteomes" id="UP000492821"/>
    </source>
</evidence>
<dbReference type="Gene3D" id="3.40.50.300">
    <property type="entry name" value="P-loop containing nucleotide triphosphate hydrolases"/>
    <property type="match status" value="1"/>
</dbReference>
<dbReference type="SMART" id="SM00174">
    <property type="entry name" value="RHO"/>
    <property type="match status" value="1"/>
</dbReference>
<reference evidence="5" key="2">
    <citation type="submission" date="2020-10" db="UniProtKB">
        <authorList>
            <consortium name="WormBaseParasite"/>
        </authorList>
    </citation>
    <scope>IDENTIFICATION</scope>
</reference>
<evidence type="ECO:0000256" key="2">
    <source>
        <dbReference type="ARBA" id="ARBA00022741"/>
    </source>
</evidence>
<dbReference type="GO" id="GO:0005525">
    <property type="term" value="F:GTP binding"/>
    <property type="evidence" value="ECO:0007669"/>
    <property type="project" value="InterPro"/>
</dbReference>
<evidence type="ECO:0000313" key="5">
    <source>
        <dbReference type="WBParaSite" id="Pan_g6902.t1"/>
    </source>
</evidence>
<dbReference type="PRINTS" id="PR00449">
    <property type="entry name" value="RASTRNSFRMNG"/>
</dbReference>